<reference evidence="2" key="1">
    <citation type="submission" date="2018-05" db="EMBL/GenBank/DDBJ databases">
        <authorList>
            <person name="Lanie J.A."/>
            <person name="Ng W.-L."/>
            <person name="Kazmierczak K.M."/>
            <person name="Andrzejewski T.M."/>
            <person name="Davidsen T.M."/>
            <person name="Wayne K.J."/>
            <person name="Tettelin H."/>
            <person name="Glass J.I."/>
            <person name="Rusch D."/>
            <person name="Podicherti R."/>
            <person name="Tsui H.-C.T."/>
            <person name="Winkler M.E."/>
        </authorList>
    </citation>
    <scope>NUCLEOTIDE SEQUENCE</scope>
</reference>
<gene>
    <name evidence="2" type="ORF">METZ01_LOCUS401096</name>
</gene>
<dbReference type="EMBL" id="UINC01153491">
    <property type="protein sequence ID" value="SVD48242.1"/>
    <property type="molecule type" value="Genomic_DNA"/>
</dbReference>
<feature type="region of interest" description="Disordered" evidence="1">
    <location>
        <begin position="104"/>
        <end position="123"/>
    </location>
</feature>
<accession>A0A382VP19</accession>
<evidence type="ECO:0000256" key="1">
    <source>
        <dbReference type="SAM" id="MobiDB-lite"/>
    </source>
</evidence>
<protein>
    <submittedName>
        <fullName evidence="2">Uncharacterized protein</fullName>
    </submittedName>
</protein>
<evidence type="ECO:0000313" key="2">
    <source>
        <dbReference type="EMBL" id="SVD48242.1"/>
    </source>
</evidence>
<organism evidence="2">
    <name type="scientific">marine metagenome</name>
    <dbReference type="NCBI Taxonomy" id="408172"/>
    <lineage>
        <taxon>unclassified sequences</taxon>
        <taxon>metagenomes</taxon>
        <taxon>ecological metagenomes</taxon>
    </lineage>
</organism>
<name>A0A382VP19_9ZZZZ</name>
<proteinExistence type="predicted"/>
<sequence>MVEIITHLSRKHPSSTAAMADAREKIERIIGKPPTKGYVFDDEGGPVKLFWIGQSSDGRAGLQNRASGTYNHADALIELTSTDGKGADGRNDEIESGLIRLFRGDPRCQNTNNGGGGPKSKSATSRNVYLAVVGYDDRLEELRSALAPVLRE</sequence>
<dbReference type="AlphaFoldDB" id="A0A382VP19"/>